<feature type="transmembrane region" description="Helical" evidence="1">
    <location>
        <begin position="187"/>
        <end position="207"/>
    </location>
</feature>
<gene>
    <name evidence="2" type="ORF">SAMN02746011_01570</name>
</gene>
<dbReference type="EMBL" id="FUWO01000014">
    <property type="protein sequence ID" value="SJZ71117.1"/>
    <property type="molecule type" value="Genomic_DNA"/>
</dbReference>
<feature type="transmembrane region" description="Helical" evidence="1">
    <location>
        <begin position="124"/>
        <end position="149"/>
    </location>
</feature>
<dbReference type="InterPro" id="IPR006938">
    <property type="entry name" value="DUF624"/>
</dbReference>
<organism evidence="2 3">
    <name type="scientific">Globicatella sulfidifaciens DSM 15739</name>
    <dbReference type="NCBI Taxonomy" id="1121925"/>
    <lineage>
        <taxon>Bacteria</taxon>
        <taxon>Bacillati</taxon>
        <taxon>Bacillota</taxon>
        <taxon>Bacilli</taxon>
        <taxon>Lactobacillales</taxon>
        <taxon>Aerococcaceae</taxon>
        <taxon>Globicatella</taxon>
    </lineage>
</organism>
<evidence type="ECO:0000256" key="1">
    <source>
        <dbReference type="SAM" id="Phobius"/>
    </source>
</evidence>
<reference evidence="3" key="1">
    <citation type="submission" date="2017-02" db="EMBL/GenBank/DDBJ databases">
        <authorList>
            <person name="Varghese N."/>
            <person name="Submissions S."/>
        </authorList>
    </citation>
    <scope>NUCLEOTIDE SEQUENCE [LARGE SCALE GENOMIC DNA]</scope>
    <source>
        <strain evidence="3">DSM 15739</strain>
    </source>
</reference>
<dbReference type="RefSeq" id="WP_078756283.1">
    <property type="nucleotide sequence ID" value="NZ_FUWO01000014.1"/>
</dbReference>
<keyword evidence="1" id="KW-0472">Membrane</keyword>
<name>A0A1T4MWD5_9LACT</name>
<dbReference type="OrthoDB" id="2965305at2"/>
<dbReference type="STRING" id="1121925.SAMN02746011_01570"/>
<proteinExistence type="predicted"/>
<dbReference type="AlphaFoldDB" id="A0A1T4MWD5"/>
<evidence type="ECO:0000313" key="3">
    <source>
        <dbReference type="Proteomes" id="UP000189941"/>
    </source>
</evidence>
<feature type="transmembrane region" description="Helical" evidence="1">
    <location>
        <begin position="21"/>
        <end position="44"/>
    </location>
</feature>
<feature type="transmembrane region" description="Helical" evidence="1">
    <location>
        <begin position="93"/>
        <end position="118"/>
    </location>
</feature>
<feature type="transmembrane region" description="Helical" evidence="1">
    <location>
        <begin position="50"/>
        <end position="72"/>
    </location>
</feature>
<keyword evidence="3" id="KW-1185">Reference proteome</keyword>
<protein>
    <submittedName>
        <fullName evidence="2">Uncharacterized membrane protein YesL</fullName>
    </submittedName>
</protein>
<dbReference type="Proteomes" id="UP000189941">
    <property type="component" value="Unassembled WGS sequence"/>
</dbReference>
<dbReference type="Pfam" id="PF04854">
    <property type="entry name" value="DUF624"/>
    <property type="match status" value="1"/>
</dbReference>
<keyword evidence="1" id="KW-0812">Transmembrane</keyword>
<feature type="transmembrane region" description="Helical" evidence="1">
    <location>
        <begin position="161"/>
        <end position="181"/>
    </location>
</feature>
<accession>A0A1T4MWD5</accession>
<evidence type="ECO:0000313" key="2">
    <source>
        <dbReference type="EMBL" id="SJZ71117.1"/>
    </source>
</evidence>
<sequence>MKFINGGYDSQFYKIIKYLSDFLFINLLFLVGNMLFFICFIYFEPSFSNLIFYILSLVPLPMATTALFYTASKIVEDRNTNVIKSYLRGYRENFVISLKFGLMQILISSIFAIDSLYFIEKKQIIIAFIFGFLALLSIIFSLIGLSLLSMIHLDLKNLYKAIVVFMFNYFSSILKVVLYFISFSIIFYAYPSIMMLFVFALFAYFMMRELKPRILDFGIKFGGWKDV</sequence>
<keyword evidence="1" id="KW-1133">Transmembrane helix</keyword>